<evidence type="ECO:0000313" key="2">
    <source>
        <dbReference type="Proteomes" id="UP000091857"/>
    </source>
</evidence>
<protein>
    <submittedName>
        <fullName evidence="1">Uncharacterized protein</fullName>
    </submittedName>
</protein>
<dbReference type="EMBL" id="CM004403">
    <property type="protein sequence ID" value="KAG8634625.1"/>
    <property type="molecule type" value="Genomic_DNA"/>
</dbReference>
<name>A0ACB7G4G9_MANES</name>
<organism evidence="1 2">
    <name type="scientific">Manihot esculenta</name>
    <name type="common">Cassava</name>
    <name type="synonym">Jatropha manihot</name>
    <dbReference type="NCBI Taxonomy" id="3983"/>
    <lineage>
        <taxon>Eukaryota</taxon>
        <taxon>Viridiplantae</taxon>
        <taxon>Streptophyta</taxon>
        <taxon>Embryophyta</taxon>
        <taxon>Tracheophyta</taxon>
        <taxon>Spermatophyta</taxon>
        <taxon>Magnoliopsida</taxon>
        <taxon>eudicotyledons</taxon>
        <taxon>Gunneridae</taxon>
        <taxon>Pentapetalae</taxon>
        <taxon>rosids</taxon>
        <taxon>fabids</taxon>
        <taxon>Malpighiales</taxon>
        <taxon>Euphorbiaceae</taxon>
        <taxon>Crotonoideae</taxon>
        <taxon>Manihoteae</taxon>
        <taxon>Manihot</taxon>
    </lineage>
</organism>
<evidence type="ECO:0000313" key="1">
    <source>
        <dbReference type="EMBL" id="KAG8634625.1"/>
    </source>
</evidence>
<sequence>MAILCFCSPDILNPSFVDRSFVALGLRPRTFDMMKMELSSKVMAPTINTMLTKFPCMRNICMSYGPYFQMISPKRGSFLSLTRTSMKEKGNCTLVTCQLKAAFPVALFHQTFCYAFESNMKPISRTNHAVFSTSSPTFSILHYCKSMIHVKL</sequence>
<accession>A0ACB7G4G9</accession>
<comment type="caution">
    <text evidence="1">The sequence shown here is derived from an EMBL/GenBank/DDBJ whole genome shotgun (WGS) entry which is preliminary data.</text>
</comment>
<keyword evidence="2" id="KW-1185">Reference proteome</keyword>
<gene>
    <name evidence="1" type="ORF">MANES_17G064100v8</name>
</gene>
<proteinExistence type="predicted"/>
<reference evidence="2" key="1">
    <citation type="journal article" date="2016" name="Nat. Biotechnol.">
        <title>Sequencing wild and cultivated cassava and related species reveals extensive interspecific hybridization and genetic diversity.</title>
        <authorList>
            <person name="Bredeson J.V."/>
            <person name="Lyons J.B."/>
            <person name="Prochnik S.E."/>
            <person name="Wu G.A."/>
            <person name="Ha C.M."/>
            <person name="Edsinger-Gonzales E."/>
            <person name="Grimwood J."/>
            <person name="Schmutz J."/>
            <person name="Rabbi I.Y."/>
            <person name="Egesi C."/>
            <person name="Nauluvula P."/>
            <person name="Lebot V."/>
            <person name="Ndunguru J."/>
            <person name="Mkamilo G."/>
            <person name="Bart R.S."/>
            <person name="Setter T.L."/>
            <person name="Gleadow R.M."/>
            <person name="Kulakow P."/>
            <person name="Ferguson M.E."/>
            <person name="Rounsley S."/>
            <person name="Rokhsar D.S."/>
        </authorList>
    </citation>
    <scope>NUCLEOTIDE SEQUENCE [LARGE SCALE GENOMIC DNA]</scope>
    <source>
        <strain evidence="2">cv. AM560-2</strain>
    </source>
</reference>
<dbReference type="Proteomes" id="UP000091857">
    <property type="component" value="Chromosome 17"/>
</dbReference>